<feature type="transmembrane region" description="Helical" evidence="1">
    <location>
        <begin position="193"/>
        <end position="211"/>
    </location>
</feature>
<gene>
    <name evidence="3" type="ORF">PENTCL1PPCAC_29405</name>
</gene>
<keyword evidence="1" id="KW-0472">Membrane</keyword>
<sequence>VMLLYLFLPALSWSCTSDQEIIAQLRRKEIGRNYVRDVALELNIENANRVEKEKAVFIEGYVLKSWHEELLNFESQDPCSESVTVSDISHPVHLSETILQSDATVTKNGTVTVKELVSLKEGCSTNDLDFPVRSMRCSLKFPIKKNDKIVHWTNAPSRNSSQVYDITSTSVDDFGVEIVLKYKIPFKKTLIEFFIPALIFMGISWLSLALGPMSITRSILIIGSFLLLMRHFSYPPSDMGPAREHEIHAFTVWKTFSYFFVLATLVELVVVSCLMSMARGPGSCCRNNSGEYDFEPVYEELNDLRKRDSLGNTEYRLKYTENRNGCACCRYCALFLDLFTMVFLAVLLVLFIICFFNDDFNLVGNVNDFSLDKLIQL</sequence>
<accession>A0AAV5UJR1</accession>
<dbReference type="SUPFAM" id="SSF63712">
    <property type="entry name" value="Nicotinic receptor ligand binding domain-like"/>
    <property type="match status" value="1"/>
</dbReference>
<dbReference type="Gene3D" id="1.20.58.390">
    <property type="entry name" value="Neurotransmitter-gated ion-channel transmembrane domain"/>
    <property type="match status" value="1"/>
</dbReference>
<dbReference type="EMBL" id="BTSX01000006">
    <property type="protein sequence ID" value="GMT07231.1"/>
    <property type="molecule type" value="Genomic_DNA"/>
</dbReference>
<evidence type="ECO:0000256" key="1">
    <source>
        <dbReference type="SAM" id="Phobius"/>
    </source>
</evidence>
<evidence type="ECO:0008006" key="5">
    <source>
        <dbReference type="Google" id="ProtNLM"/>
    </source>
</evidence>
<comment type="caution">
    <text evidence="3">The sequence shown here is derived from an EMBL/GenBank/DDBJ whole genome shotgun (WGS) entry which is preliminary data.</text>
</comment>
<feature type="signal peptide" evidence="2">
    <location>
        <begin position="1"/>
        <end position="17"/>
    </location>
</feature>
<keyword evidence="2" id="KW-0732">Signal</keyword>
<feature type="chain" id="PRO_5043383368" description="Neurotransmitter-gated ion-channel ligand-binding domain-containing protein" evidence="2">
    <location>
        <begin position="18"/>
        <end position="377"/>
    </location>
</feature>
<keyword evidence="4" id="KW-1185">Reference proteome</keyword>
<keyword evidence="1" id="KW-0812">Transmembrane</keyword>
<dbReference type="GO" id="GO:0005230">
    <property type="term" value="F:extracellular ligand-gated monoatomic ion channel activity"/>
    <property type="evidence" value="ECO:0007669"/>
    <property type="project" value="InterPro"/>
</dbReference>
<reference evidence="3" key="1">
    <citation type="submission" date="2023-10" db="EMBL/GenBank/DDBJ databases">
        <title>Genome assembly of Pristionchus species.</title>
        <authorList>
            <person name="Yoshida K."/>
            <person name="Sommer R.J."/>
        </authorList>
    </citation>
    <scope>NUCLEOTIDE SEQUENCE</scope>
    <source>
        <strain evidence="3">RS0144</strain>
    </source>
</reference>
<dbReference type="InterPro" id="IPR038050">
    <property type="entry name" value="Neuro_actylchol_rec"/>
</dbReference>
<proteinExistence type="predicted"/>
<dbReference type="GO" id="GO:0016020">
    <property type="term" value="C:membrane"/>
    <property type="evidence" value="ECO:0007669"/>
    <property type="project" value="InterPro"/>
</dbReference>
<name>A0AAV5UJR1_9BILA</name>
<dbReference type="InterPro" id="IPR036734">
    <property type="entry name" value="Neur_chan_lig-bd_sf"/>
</dbReference>
<feature type="transmembrane region" description="Helical" evidence="1">
    <location>
        <begin position="331"/>
        <end position="353"/>
    </location>
</feature>
<evidence type="ECO:0000256" key="2">
    <source>
        <dbReference type="SAM" id="SignalP"/>
    </source>
</evidence>
<protein>
    <recommendedName>
        <fullName evidence="5">Neurotransmitter-gated ion-channel ligand-binding domain-containing protein</fullName>
    </recommendedName>
</protein>
<evidence type="ECO:0000313" key="3">
    <source>
        <dbReference type="EMBL" id="GMT07231.1"/>
    </source>
</evidence>
<feature type="non-terminal residue" evidence="3">
    <location>
        <position position="1"/>
    </location>
</feature>
<feature type="transmembrane region" description="Helical" evidence="1">
    <location>
        <begin position="256"/>
        <end position="278"/>
    </location>
</feature>
<organism evidence="3 4">
    <name type="scientific">Pristionchus entomophagus</name>
    <dbReference type="NCBI Taxonomy" id="358040"/>
    <lineage>
        <taxon>Eukaryota</taxon>
        <taxon>Metazoa</taxon>
        <taxon>Ecdysozoa</taxon>
        <taxon>Nematoda</taxon>
        <taxon>Chromadorea</taxon>
        <taxon>Rhabditida</taxon>
        <taxon>Rhabditina</taxon>
        <taxon>Diplogasteromorpha</taxon>
        <taxon>Diplogasteroidea</taxon>
        <taxon>Neodiplogasteridae</taxon>
        <taxon>Pristionchus</taxon>
    </lineage>
</organism>
<dbReference type="AlphaFoldDB" id="A0AAV5UJR1"/>
<feature type="transmembrane region" description="Helical" evidence="1">
    <location>
        <begin position="218"/>
        <end position="236"/>
    </location>
</feature>
<evidence type="ECO:0000313" key="4">
    <source>
        <dbReference type="Proteomes" id="UP001432027"/>
    </source>
</evidence>
<dbReference type="Proteomes" id="UP001432027">
    <property type="component" value="Unassembled WGS sequence"/>
</dbReference>
<keyword evidence="1" id="KW-1133">Transmembrane helix</keyword>